<dbReference type="EMBL" id="JAJSOF020000029">
    <property type="protein sequence ID" value="KAJ4432838.1"/>
    <property type="molecule type" value="Genomic_DNA"/>
</dbReference>
<feature type="transmembrane region" description="Helical" evidence="1">
    <location>
        <begin position="40"/>
        <end position="61"/>
    </location>
</feature>
<keyword evidence="1" id="KW-1133">Transmembrane helix</keyword>
<reference evidence="2 3" key="1">
    <citation type="journal article" date="2022" name="Allergy">
        <title>Genome assembly and annotation of Periplaneta americana reveal a comprehensive cockroach allergen profile.</title>
        <authorList>
            <person name="Wang L."/>
            <person name="Xiong Q."/>
            <person name="Saelim N."/>
            <person name="Wang L."/>
            <person name="Nong W."/>
            <person name="Wan A.T."/>
            <person name="Shi M."/>
            <person name="Liu X."/>
            <person name="Cao Q."/>
            <person name="Hui J.H.L."/>
            <person name="Sookrung N."/>
            <person name="Leung T.F."/>
            <person name="Tungtrongchitr A."/>
            <person name="Tsui S.K.W."/>
        </authorList>
    </citation>
    <scope>NUCLEOTIDE SEQUENCE [LARGE SCALE GENOMIC DNA]</scope>
    <source>
        <strain evidence="2">PWHHKU_190912</strain>
    </source>
</reference>
<evidence type="ECO:0000256" key="1">
    <source>
        <dbReference type="SAM" id="Phobius"/>
    </source>
</evidence>
<keyword evidence="1" id="KW-0472">Membrane</keyword>
<evidence type="ECO:0000313" key="3">
    <source>
        <dbReference type="Proteomes" id="UP001148838"/>
    </source>
</evidence>
<comment type="caution">
    <text evidence="2">The sequence shown here is derived from an EMBL/GenBank/DDBJ whole genome shotgun (WGS) entry which is preliminary data.</text>
</comment>
<proteinExistence type="predicted"/>
<feature type="transmembrane region" description="Helical" evidence="1">
    <location>
        <begin position="73"/>
        <end position="99"/>
    </location>
</feature>
<protein>
    <submittedName>
        <fullName evidence="2">Uncharacterized protein</fullName>
    </submittedName>
</protein>
<name>A0ABQ8SFE6_PERAM</name>
<organism evidence="2 3">
    <name type="scientific">Periplaneta americana</name>
    <name type="common">American cockroach</name>
    <name type="synonym">Blatta americana</name>
    <dbReference type="NCBI Taxonomy" id="6978"/>
    <lineage>
        <taxon>Eukaryota</taxon>
        <taxon>Metazoa</taxon>
        <taxon>Ecdysozoa</taxon>
        <taxon>Arthropoda</taxon>
        <taxon>Hexapoda</taxon>
        <taxon>Insecta</taxon>
        <taxon>Pterygota</taxon>
        <taxon>Neoptera</taxon>
        <taxon>Polyneoptera</taxon>
        <taxon>Dictyoptera</taxon>
        <taxon>Blattodea</taxon>
        <taxon>Blattoidea</taxon>
        <taxon>Blattidae</taxon>
        <taxon>Blattinae</taxon>
        <taxon>Periplaneta</taxon>
    </lineage>
</organism>
<accession>A0ABQ8SFE6</accession>
<keyword evidence="1" id="KW-0812">Transmembrane</keyword>
<gene>
    <name evidence="2" type="ORF">ANN_21477</name>
</gene>
<dbReference type="Proteomes" id="UP001148838">
    <property type="component" value="Unassembled WGS sequence"/>
</dbReference>
<evidence type="ECO:0000313" key="2">
    <source>
        <dbReference type="EMBL" id="KAJ4432838.1"/>
    </source>
</evidence>
<sequence>MAGLCEGGNEPSGSLKAICDGCNGGGKELTIYHIISFHRCLITGALLVSLATRFIAAFTSVPILSKIDPVSSIIVPIYVSAFPNIFFPQVFQLALYAFLNLPIRGGGGTGTGSGGGGGGG</sequence>
<keyword evidence="3" id="KW-1185">Reference proteome</keyword>
<feature type="non-terminal residue" evidence="2">
    <location>
        <position position="120"/>
    </location>
</feature>